<accession>A0ABR9NNY7</accession>
<comment type="caution">
    <text evidence="1">The sequence shown here is derived from an EMBL/GenBank/DDBJ whole genome shotgun (WGS) entry which is preliminary data.</text>
</comment>
<dbReference type="Proteomes" id="UP000619170">
    <property type="component" value="Unassembled WGS sequence"/>
</dbReference>
<protein>
    <submittedName>
        <fullName evidence="1">Uncharacterized protein</fullName>
    </submittedName>
</protein>
<organism evidence="1 2">
    <name type="scientific">Acinetobacter oleivorans</name>
    <dbReference type="NCBI Taxonomy" id="1148157"/>
    <lineage>
        <taxon>Bacteria</taxon>
        <taxon>Pseudomonadati</taxon>
        <taxon>Pseudomonadota</taxon>
        <taxon>Gammaproteobacteria</taxon>
        <taxon>Moraxellales</taxon>
        <taxon>Moraxellaceae</taxon>
        <taxon>Acinetobacter</taxon>
    </lineage>
</organism>
<reference evidence="2" key="1">
    <citation type="submission" date="2023-07" db="EMBL/GenBank/DDBJ databases">
        <title>Acinetobacter oleivorans assembled AC1583.</title>
        <authorList>
            <person name="Yeo C.C."/>
        </authorList>
    </citation>
    <scope>NUCLEOTIDE SEQUENCE [LARGE SCALE GENOMIC DNA]</scope>
    <source>
        <strain evidence="2">AC1583</strain>
    </source>
</reference>
<sequence length="762" mass="90216">MLIFNKDIDNDEKTIYNLTISELDILKKLLKSEDTTQNFAAQRQIEKLLSKHIDEFNYNIYCPHWLYESNFEDNIWFIKNKKYINKINFEDILIEDKVKLTKIPELLNIFKTWISISVSPKMNSGKILKPNTAIQLINRILTLIDAIILNSSSISLLNRKILAIDNNFFKDILINISKHGVEIGVYNYFNKVEIYLLQNISSISEEELKNFEAKYPYKKFNGEKVLNLNDYQIRKSKAYLYKKRAYKVEQSNKINVNSGYFKKLFLNSFAYKNMRFPIIEELALHPLKSRKEYDFVPVRNQNNFMSTRNIENYISSIMLLNTVFLKVEHNFKNITYQKIQISIKDIISEADEIQLGRYTTLPSEVVFKAFRDAFHYLQENLDHILASFLKILLHYKVTLNDQKFSLKEFKSGNFINLISNKSKKIGIKYWDISKDENFHNNLRKNIGLCQAYYLIYSSLSIVIGTIMARRQSEIILLDPIHSLFPHNTNPERHKNIQFYLNIKNRKTGIGGKYNINENLTLPIPCSIAVFIYKIQNFNKALINTNIVKFEDIKLINSFNKHNLKIRAINQTTYNHYLDYFCDYTQTKILNNKKLNMKRFYIRQHQLRRFFAMLFFWSKSFDGLDSLSRFLGHTNIEQLYNYISENTHGEVLLGVKARYIYENYNLSPNHELYIENIEKLEPIIKKYFHITSIDILSESDALESYSDKVDANYLVNAKSFEEKCFILLQNHVIDLKPMFFSVSHKETELKLRNFKLILEINQE</sequence>
<proteinExistence type="predicted"/>
<evidence type="ECO:0000313" key="1">
    <source>
        <dbReference type="EMBL" id="MBE2166459.1"/>
    </source>
</evidence>
<dbReference type="RefSeq" id="WP_192835120.1">
    <property type="nucleotide sequence ID" value="NZ_JADAZL010000013.1"/>
</dbReference>
<dbReference type="EMBL" id="JADAZL010000013">
    <property type="protein sequence ID" value="MBE2166459.1"/>
    <property type="molecule type" value="Genomic_DNA"/>
</dbReference>
<gene>
    <name evidence="1" type="ORF">IIQ43_18220</name>
</gene>
<evidence type="ECO:0000313" key="2">
    <source>
        <dbReference type="Proteomes" id="UP000619170"/>
    </source>
</evidence>
<name>A0ABR9NNY7_9GAMM</name>
<keyword evidence="2" id="KW-1185">Reference proteome</keyword>